<feature type="region of interest" description="Disordered" evidence="1">
    <location>
        <begin position="26"/>
        <end position="78"/>
    </location>
</feature>
<dbReference type="RefSeq" id="WP_269275398.1">
    <property type="nucleotide sequence ID" value="NZ_JAPVOI010000003.1"/>
</dbReference>
<dbReference type="EMBL" id="JAPVOI010000003">
    <property type="protein sequence ID" value="MCZ4089076.1"/>
    <property type="molecule type" value="Genomic_DNA"/>
</dbReference>
<keyword evidence="3" id="KW-1185">Reference proteome</keyword>
<sequence>MEDESNNSVMETAPSYDDVVAQIEASYDMPEASDISEQANEHVEQEPVAEDAVETPSEEPIFRYRRGTNPAFRKSAIG</sequence>
<protein>
    <submittedName>
        <fullName evidence="2">Uncharacterized protein</fullName>
    </submittedName>
</protein>
<evidence type="ECO:0000313" key="2">
    <source>
        <dbReference type="EMBL" id="MCZ4089076.1"/>
    </source>
</evidence>
<evidence type="ECO:0000313" key="3">
    <source>
        <dbReference type="Proteomes" id="UP001079430"/>
    </source>
</evidence>
<organism evidence="2 3">
    <name type="scientific">Sinorhizobium psoraleae</name>
    <dbReference type="NCBI Taxonomy" id="520838"/>
    <lineage>
        <taxon>Bacteria</taxon>
        <taxon>Pseudomonadati</taxon>
        <taxon>Pseudomonadota</taxon>
        <taxon>Alphaproteobacteria</taxon>
        <taxon>Hyphomicrobiales</taxon>
        <taxon>Rhizobiaceae</taxon>
        <taxon>Sinorhizobium/Ensifer group</taxon>
        <taxon>Sinorhizobium</taxon>
    </lineage>
</organism>
<dbReference type="Proteomes" id="UP001079430">
    <property type="component" value="Unassembled WGS sequence"/>
</dbReference>
<evidence type="ECO:0000256" key="1">
    <source>
        <dbReference type="SAM" id="MobiDB-lite"/>
    </source>
</evidence>
<reference evidence="2" key="1">
    <citation type="submission" date="2022-10" db="EMBL/GenBank/DDBJ databases">
        <title>Whole genome sequencing of three plant growth promoting bacteria isolated from Vachellia tortilis subsp. raddiana in Morocco.</title>
        <authorList>
            <person name="Hnini M."/>
            <person name="Zouagui R."/>
            <person name="Zouagui H."/>
            <person name="Chemao Elfihri M.-W."/>
            <person name="Ibrahimi A."/>
            <person name="Sbabou L."/>
            <person name="Aurag J."/>
        </authorList>
    </citation>
    <scope>NUCLEOTIDE SEQUENCE</scope>
    <source>
        <strain evidence="2">LMR678</strain>
    </source>
</reference>
<comment type="caution">
    <text evidence="2">The sequence shown here is derived from an EMBL/GenBank/DDBJ whole genome shotgun (WGS) entry which is preliminary data.</text>
</comment>
<feature type="compositionally biased region" description="Acidic residues" evidence="1">
    <location>
        <begin position="47"/>
        <end position="57"/>
    </location>
</feature>
<proteinExistence type="predicted"/>
<name>A0ABT4KAT7_9HYPH</name>
<accession>A0ABT4KAT7</accession>
<gene>
    <name evidence="2" type="ORF">O3W52_03060</name>
</gene>